<dbReference type="OrthoDB" id="333024at2759"/>
<dbReference type="PRINTS" id="PR00419">
    <property type="entry name" value="ADXRDTASE"/>
</dbReference>
<evidence type="ECO:0000256" key="1">
    <source>
        <dbReference type="ARBA" id="ARBA00001974"/>
    </source>
</evidence>
<dbReference type="OMA" id="RFNFIGN"/>
<dbReference type="Gene3D" id="3.50.50.60">
    <property type="entry name" value="FAD/NAD(P)-binding domain"/>
    <property type="match status" value="1"/>
</dbReference>
<comment type="cofactor">
    <cofactor evidence="1 8 9">
        <name>FAD</name>
        <dbReference type="ChEBI" id="CHEBI:57692"/>
    </cofactor>
</comment>
<evidence type="ECO:0000313" key="12">
    <source>
        <dbReference type="Proteomes" id="UP000186594"/>
    </source>
</evidence>
<dbReference type="GO" id="GO:0071949">
    <property type="term" value="F:FAD binding"/>
    <property type="evidence" value="ECO:0007669"/>
    <property type="project" value="EnsemblFungi"/>
</dbReference>
<evidence type="ECO:0000256" key="10">
    <source>
        <dbReference type="PIRSR" id="PIRSR000362-2"/>
    </source>
</evidence>
<feature type="binding site" evidence="10">
    <location>
        <position position="381"/>
    </location>
    <ligand>
        <name>NADP(+)</name>
        <dbReference type="ChEBI" id="CHEBI:58349"/>
    </ligand>
</feature>
<proteinExistence type="inferred from homology"/>
<dbReference type="InterPro" id="IPR055275">
    <property type="entry name" value="Ferredox_Rdtase"/>
</dbReference>
<evidence type="ECO:0000256" key="3">
    <source>
        <dbReference type="ARBA" id="ARBA00022630"/>
    </source>
</evidence>
<evidence type="ECO:0000256" key="6">
    <source>
        <dbReference type="ARBA" id="ARBA00023002"/>
    </source>
</evidence>
<keyword evidence="12" id="KW-1185">Reference proteome</keyword>
<evidence type="ECO:0000256" key="2">
    <source>
        <dbReference type="ARBA" id="ARBA00008312"/>
    </source>
</evidence>
<evidence type="ECO:0000256" key="7">
    <source>
        <dbReference type="ARBA" id="ARBA00048933"/>
    </source>
</evidence>
<feature type="binding site" evidence="10">
    <location>
        <begin position="160"/>
        <end position="163"/>
    </location>
    <ligand>
        <name>NADP(+)</name>
        <dbReference type="ChEBI" id="CHEBI:58349"/>
    </ligand>
</feature>
<dbReference type="GO" id="GO:0005739">
    <property type="term" value="C:mitochondrion"/>
    <property type="evidence" value="ECO:0007669"/>
    <property type="project" value="UniProtKB-SubCell"/>
</dbReference>
<feature type="binding site" evidence="9">
    <location>
        <position position="374"/>
    </location>
    <ligand>
        <name>FAD</name>
        <dbReference type="ChEBI" id="CHEBI:57692"/>
    </ligand>
</feature>
<keyword evidence="6 8" id="KW-0560">Oxidoreductase</keyword>
<protein>
    <recommendedName>
        <fullName evidence="8">NADPH:adrenodoxin oxidoreductase, mitochondrial</fullName>
        <ecNumber evidence="8">1.18.1.6</ecNumber>
    </recommendedName>
</protein>
<dbReference type="EC" id="1.18.1.6" evidence="8"/>
<dbReference type="PANTHER" id="PTHR48467:SF1">
    <property type="entry name" value="GLUTAMATE SYNTHASE 1 [NADH], CHLOROPLASTIC-LIKE"/>
    <property type="match status" value="1"/>
</dbReference>
<dbReference type="AlphaFoldDB" id="A0A1U7LRW3"/>
<dbReference type="Gene3D" id="3.40.50.720">
    <property type="entry name" value="NAD(P)-binding Rossmann-like Domain"/>
    <property type="match status" value="1"/>
</dbReference>
<feature type="binding site" evidence="9">
    <location>
        <position position="40"/>
    </location>
    <ligand>
        <name>FAD</name>
        <dbReference type="ChEBI" id="CHEBI:57692"/>
    </ligand>
</feature>
<dbReference type="InterPro" id="IPR036188">
    <property type="entry name" value="FAD/NAD-bd_sf"/>
</dbReference>
<feature type="binding site" evidence="9">
    <location>
        <position position="48"/>
    </location>
    <ligand>
        <name>FAD</name>
        <dbReference type="ChEBI" id="CHEBI:57692"/>
    </ligand>
</feature>
<dbReference type="PANTHER" id="PTHR48467">
    <property type="entry name" value="GLUTAMATE SYNTHASE 1 [NADH], CHLOROPLASTIC-LIKE"/>
    <property type="match status" value="1"/>
</dbReference>
<keyword evidence="4 8" id="KW-0274">FAD</keyword>
<dbReference type="STRING" id="1198029.A0A1U7LRW3"/>
<accession>A0A1U7LRW3</accession>
<comment type="subcellular location">
    <subcellularLocation>
        <location evidence="8">Mitochondrion</location>
    </subcellularLocation>
</comment>
<dbReference type="PIRSF" id="PIRSF000362">
    <property type="entry name" value="FNR"/>
    <property type="match status" value="1"/>
</dbReference>
<evidence type="ECO:0000313" key="11">
    <source>
        <dbReference type="EMBL" id="OLL25323.1"/>
    </source>
</evidence>
<evidence type="ECO:0000256" key="4">
    <source>
        <dbReference type="ARBA" id="ARBA00022827"/>
    </source>
</evidence>
<dbReference type="SUPFAM" id="SSF51971">
    <property type="entry name" value="Nucleotide-binding domain"/>
    <property type="match status" value="1"/>
</dbReference>
<feature type="binding site" evidence="9">
    <location>
        <position position="19"/>
    </location>
    <ligand>
        <name>FAD</name>
        <dbReference type="ChEBI" id="CHEBI:57692"/>
    </ligand>
</feature>
<keyword evidence="3 8" id="KW-0285">Flavoprotein</keyword>
<feature type="binding site" evidence="10">
    <location>
        <position position="216"/>
    </location>
    <ligand>
        <name>NADP(+)</name>
        <dbReference type="ChEBI" id="CHEBI:58349"/>
    </ligand>
</feature>
<evidence type="ECO:0000256" key="8">
    <source>
        <dbReference type="PIRNR" id="PIRNR000362"/>
    </source>
</evidence>
<feature type="binding site" evidence="10">
    <location>
        <begin position="204"/>
        <end position="205"/>
    </location>
    <ligand>
        <name>NADP(+)</name>
        <dbReference type="ChEBI" id="CHEBI:58349"/>
    </ligand>
</feature>
<keyword evidence="5 8" id="KW-0521">NADP</keyword>
<dbReference type="Proteomes" id="UP000186594">
    <property type="component" value="Unassembled WGS sequence"/>
</dbReference>
<feature type="binding site" evidence="9">
    <location>
        <begin position="381"/>
        <end position="383"/>
    </location>
    <ligand>
        <name>FAD</name>
        <dbReference type="ChEBI" id="CHEBI:57692"/>
    </ligand>
</feature>
<reference evidence="11 12" key="1">
    <citation type="submission" date="2016-04" db="EMBL/GenBank/DDBJ databases">
        <title>Evolutionary innovation and constraint leading to complex multicellularity in the Ascomycota.</title>
        <authorList>
            <person name="Cisse O."/>
            <person name="Nguyen A."/>
            <person name="Hewitt D.A."/>
            <person name="Jedd G."/>
            <person name="Stajich J.E."/>
        </authorList>
    </citation>
    <scope>NUCLEOTIDE SEQUENCE [LARGE SCALE GENOMIC DNA]</scope>
    <source>
        <strain evidence="11 12">DAH-3</strain>
    </source>
</reference>
<comment type="catalytic activity">
    <reaction evidence="7 8">
        <text>2 reduced [adrenodoxin] + NADP(+) + H(+) = 2 oxidized [adrenodoxin] + NADPH</text>
        <dbReference type="Rhea" id="RHEA:42312"/>
        <dbReference type="Rhea" id="RHEA-COMP:9998"/>
        <dbReference type="Rhea" id="RHEA-COMP:9999"/>
        <dbReference type="ChEBI" id="CHEBI:15378"/>
        <dbReference type="ChEBI" id="CHEBI:33737"/>
        <dbReference type="ChEBI" id="CHEBI:33738"/>
        <dbReference type="ChEBI" id="CHEBI:57783"/>
        <dbReference type="ChEBI" id="CHEBI:58349"/>
        <dbReference type="EC" id="1.18.1.6"/>
    </reaction>
</comment>
<comment type="similarity">
    <text evidence="2 8">Belongs to the ferredoxin--NADP reductase type 1 family.</text>
</comment>
<dbReference type="InterPro" id="IPR021163">
    <property type="entry name" value="Ferredox_Rdtase_adrenod"/>
</dbReference>
<dbReference type="GO" id="GO:0008860">
    <property type="term" value="F:ferredoxin-NAD+ reductase activity"/>
    <property type="evidence" value="ECO:0007669"/>
    <property type="project" value="EnsemblFungi"/>
</dbReference>
<name>A0A1U7LRW3_NEOID</name>
<comment type="caution">
    <text evidence="11">The sequence shown here is derived from an EMBL/GenBank/DDBJ whole genome shotgun (WGS) entry which is preliminary data.</text>
</comment>
<dbReference type="EMBL" id="LXFE01000434">
    <property type="protein sequence ID" value="OLL25323.1"/>
    <property type="molecule type" value="Genomic_DNA"/>
</dbReference>
<evidence type="ECO:0000256" key="5">
    <source>
        <dbReference type="ARBA" id="ARBA00022857"/>
    </source>
</evidence>
<sequence>MPTVRLSVPRIGIVGSGPAGFYTAYKLLGLVQNAIVDMYEALPVPFGLVRYGVAPDHAQVKVKNPTLHKFEEVASSSRFNFIGNISVGRDISLSEMKMAYHGLVLAYGASKDKKLGIEGENTLNGVYSARSFVGWYNGLPEFRNLEPSLKCGDVATIIGQGNVALDIARILLCDFDHLRKTDIPEYALQALHQSKIRNVRIVGRRGLLQAAFTVKELRELSRLSNVTFVSAGVIPTVSESGDLTRAQRRMIELMNSLVSNSALARSWSLDFLRSPRKLLAKEADSKSLGSVEYEVNMLQSDGNGKVGAVGTGTFVMEPTDLLFKSIGYQSKPLEGYQEISLPFDVRRGFVPNVSGKVIDPVSGDFLPGVYVSGWVKRGPTGVIASTMQDAFETAERVALDWMERGLFLQPKEEACGGWEELREVTARRGLFPVSWQGWKKIDAAEVQRGAIAGKEREKVVNVQDMLNILEDYRGCQRFNSFSTSSAIASALVSPGDSMPRRLTMPGCGSCMIKS</sequence>
<keyword evidence="8" id="KW-0496">Mitochondrion</keyword>
<gene>
    <name evidence="11" type="ORF">NEOLI_002531</name>
</gene>
<evidence type="ECO:0000256" key="9">
    <source>
        <dbReference type="PIRSR" id="PIRSR000362-1"/>
    </source>
</evidence>
<organism evidence="11 12">
    <name type="scientific">Neolecta irregularis (strain DAH-3)</name>
    <dbReference type="NCBI Taxonomy" id="1198029"/>
    <lineage>
        <taxon>Eukaryota</taxon>
        <taxon>Fungi</taxon>
        <taxon>Dikarya</taxon>
        <taxon>Ascomycota</taxon>
        <taxon>Taphrinomycotina</taxon>
        <taxon>Neolectales</taxon>
        <taxon>Neolectaceae</taxon>
        <taxon>Neolecta</taxon>
    </lineage>
</organism>
<dbReference type="GO" id="GO:0004324">
    <property type="term" value="F:ferredoxin-NADP+ reductase activity"/>
    <property type="evidence" value="ECO:0007669"/>
    <property type="project" value="EnsemblFungi"/>
</dbReference>
<feature type="binding site" evidence="9">
    <location>
        <position position="87"/>
    </location>
    <ligand>
        <name>FAD</name>
        <dbReference type="ChEBI" id="CHEBI:57692"/>
    </ligand>
</feature>